<proteinExistence type="predicted"/>
<comment type="caution">
    <text evidence="1">The sequence shown here is derived from an EMBL/GenBank/DDBJ whole genome shotgun (WGS) entry which is preliminary data.</text>
</comment>
<dbReference type="Proteomes" id="UP001141619">
    <property type="component" value="Unassembled WGS sequence"/>
</dbReference>
<dbReference type="RefSeq" id="WP_274944062.1">
    <property type="nucleotide sequence ID" value="NZ_JANWOI010000003.1"/>
</dbReference>
<dbReference type="PANTHER" id="PTHR38767:SF1">
    <property type="entry name" value="DNA POLYMERASE III SUBUNIT CHI"/>
    <property type="match status" value="1"/>
</dbReference>
<reference evidence="1" key="1">
    <citation type="submission" date="2022-08" db="EMBL/GenBank/DDBJ databases">
        <authorList>
            <person name="Vandamme P."/>
            <person name="Hettiarachchi A."/>
            <person name="Peeters C."/>
            <person name="Cnockaert M."/>
            <person name="Carlier A."/>
        </authorList>
    </citation>
    <scope>NUCLEOTIDE SEQUENCE</scope>
    <source>
        <strain evidence="1">LMG 31809</strain>
    </source>
</reference>
<evidence type="ECO:0000313" key="2">
    <source>
        <dbReference type="Proteomes" id="UP001141619"/>
    </source>
</evidence>
<sequence length="148" mass="16783">MTDVSFYHLMRQPLSEALPRLLEKALERGMRAVVLASPDRLESLDAALWTYEDASFLPHGTRKTGHADLQPVYLTDQEENPNSATLLVVVDGQTPEFLGSFDRCLDMFDGANDPSVQSARERWKLYKAAGHNLTYWQQRQDGGWDKKA</sequence>
<accession>A0A9X3Z7U3</accession>
<dbReference type="GO" id="GO:0006260">
    <property type="term" value="P:DNA replication"/>
    <property type="evidence" value="ECO:0007669"/>
    <property type="project" value="InterPro"/>
</dbReference>
<name>A0A9X3Z7U3_9PROT</name>
<dbReference type="NCBIfam" id="NF004347">
    <property type="entry name" value="PRK05728.1-4"/>
    <property type="match status" value="1"/>
</dbReference>
<dbReference type="PANTHER" id="PTHR38767">
    <property type="entry name" value="DNA POLYMERASE III SUBUNIT CHI"/>
    <property type="match status" value="1"/>
</dbReference>
<organism evidence="1 2">
    <name type="scientific">Govanella unica</name>
    <dbReference type="NCBI Taxonomy" id="2975056"/>
    <lineage>
        <taxon>Bacteria</taxon>
        <taxon>Pseudomonadati</taxon>
        <taxon>Pseudomonadota</taxon>
        <taxon>Alphaproteobacteria</taxon>
        <taxon>Emcibacterales</taxon>
        <taxon>Govanellaceae</taxon>
        <taxon>Govanella</taxon>
    </lineage>
</organism>
<dbReference type="EC" id="2.7.7.7" evidence="1"/>
<evidence type="ECO:0000313" key="1">
    <source>
        <dbReference type="EMBL" id="MDA5194359.1"/>
    </source>
</evidence>
<keyword evidence="1" id="KW-0548">Nucleotidyltransferase</keyword>
<dbReference type="InterPro" id="IPR036768">
    <property type="entry name" value="PolIII_chi_sf"/>
</dbReference>
<dbReference type="Gene3D" id="3.40.50.10110">
    <property type="entry name" value="DNA polymerase III subunit chi"/>
    <property type="match status" value="1"/>
</dbReference>
<dbReference type="AlphaFoldDB" id="A0A9X3Z7U3"/>
<keyword evidence="2" id="KW-1185">Reference proteome</keyword>
<dbReference type="SUPFAM" id="SSF102400">
    <property type="entry name" value="DNA polymerase III chi subunit"/>
    <property type="match status" value="1"/>
</dbReference>
<reference evidence="1" key="2">
    <citation type="journal article" date="2023" name="Syst. Appl. Microbiol.">
        <title>Govania unica gen. nov., sp. nov., a rare biosphere bacterium that represents a novel family in the class Alphaproteobacteria.</title>
        <authorList>
            <person name="Vandamme P."/>
            <person name="Peeters C."/>
            <person name="Hettiarachchi A."/>
            <person name="Cnockaert M."/>
            <person name="Carlier A."/>
        </authorList>
    </citation>
    <scope>NUCLEOTIDE SEQUENCE</scope>
    <source>
        <strain evidence="1">LMG 31809</strain>
    </source>
</reference>
<dbReference type="GO" id="GO:0003677">
    <property type="term" value="F:DNA binding"/>
    <property type="evidence" value="ECO:0007669"/>
    <property type="project" value="InterPro"/>
</dbReference>
<dbReference type="Pfam" id="PF04364">
    <property type="entry name" value="DNA_pol3_chi"/>
    <property type="match status" value="1"/>
</dbReference>
<dbReference type="GO" id="GO:0003887">
    <property type="term" value="F:DNA-directed DNA polymerase activity"/>
    <property type="evidence" value="ECO:0007669"/>
    <property type="project" value="UniProtKB-EC"/>
</dbReference>
<dbReference type="EMBL" id="JANWOI010000003">
    <property type="protein sequence ID" value="MDA5194359.1"/>
    <property type="molecule type" value="Genomic_DNA"/>
</dbReference>
<keyword evidence="1" id="KW-0808">Transferase</keyword>
<dbReference type="GO" id="GO:0032298">
    <property type="term" value="P:positive regulation of DNA-templated DNA replication initiation"/>
    <property type="evidence" value="ECO:0007669"/>
    <property type="project" value="TreeGrafter"/>
</dbReference>
<dbReference type="InterPro" id="IPR007459">
    <property type="entry name" value="DNA_pol3_chi"/>
</dbReference>
<gene>
    <name evidence="1" type="ORF">NYP16_10395</name>
</gene>
<protein>
    <submittedName>
        <fullName evidence="1">DNA polymerase III subunit chi</fullName>
        <ecNumber evidence="1">2.7.7.7</ecNumber>
    </submittedName>
</protein>